<reference evidence="4 5" key="1">
    <citation type="submission" date="2020-04" db="EMBL/GenBank/DDBJ databases">
        <title>Usitatibacter rugosus gen. nov., sp. nov. and Usitatibacter palustris sp. nov., novel members of Usitatibacteraceae fam. nov. within the order Nitrosomonadales isolated from soil.</title>
        <authorList>
            <person name="Huber K.J."/>
            <person name="Neumann-Schaal M."/>
            <person name="Geppert A."/>
            <person name="Luckner M."/>
            <person name="Wanner G."/>
            <person name="Overmann J."/>
        </authorList>
    </citation>
    <scope>NUCLEOTIDE SEQUENCE [LARGE SCALE GENOMIC DNA]</scope>
    <source>
        <strain evidence="4 5">0125_3</strain>
    </source>
</reference>
<dbReference type="InterPro" id="IPR010799">
    <property type="entry name" value="MlrC_C"/>
</dbReference>
<dbReference type="InterPro" id="IPR015995">
    <property type="entry name" value="MlrC_N"/>
</dbReference>
<dbReference type="GO" id="GO:0046872">
    <property type="term" value="F:metal ion binding"/>
    <property type="evidence" value="ECO:0007669"/>
    <property type="project" value="UniProtKB-KW"/>
</dbReference>
<feature type="domain" description="Microcystin LR degradation protein MlrC N-terminal" evidence="3">
    <location>
        <begin position="3"/>
        <end position="293"/>
    </location>
</feature>
<evidence type="ECO:0000256" key="1">
    <source>
        <dbReference type="PIRNR" id="PIRNR012702"/>
    </source>
</evidence>
<comment type="similarity">
    <text evidence="1">Belongs to the peptidase M81 family.</text>
</comment>
<dbReference type="PIRSF" id="PIRSF012702">
    <property type="entry name" value="UCP012702"/>
    <property type="match status" value="1"/>
</dbReference>
<dbReference type="Pfam" id="PF07364">
    <property type="entry name" value="DUF1485"/>
    <property type="match status" value="1"/>
</dbReference>
<evidence type="ECO:0000259" key="2">
    <source>
        <dbReference type="Pfam" id="PF07171"/>
    </source>
</evidence>
<keyword evidence="5" id="KW-1185">Reference proteome</keyword>
<dbReference type="GO" id="GO:0006508">
    <property type="term" value="P:proteolysis"/>
    <property type="evidence" value="ECO:0007669"/>
    <property type="project" value="UniProtKB-KW"/>
</dbReference>
<keyword evidence="1" id="KW-0645">Protease</keyword>
<dbReference type="GO" id="GO:0008237">
    <property type="term" value="F:metallopeptidase activity"/>
    <property type="evidence" value="ECO:0007669"/>
    <property type="project" value="UniProtKB-KW"/>
</dbReference>
<dbReference type="Proteomes" id="UP000501534">
    <property type="component" value="Chromosome"/>
</dbReference>
<protein>
    <recommendedName>
        <fullName evidence="1">Microcystinase C</fullName>
        <shortName evidence="1">MlrC</shortName>
    </recommendedName>
</protein>
<sequence>MPRIACGAFMLESNGHSPLATREEFAANFIGAGDELRADWESEHPRCPVCLSGFVEKMTATGAWTPLPLYAATVAASGPVEHGFFLEVVAQLEERLRKAMPLDGVFLSLHGGAIGEKEPDPEGVVLERVRAIVGKDVPILATLDLHANVSDKMVRNADVLVGYLTNPHVDMFDRGSECAVLMRELLTGTKATAAMVKLPFIPPSVAQNTKSGPYADIIAYGQSRIDKRVMNVSVLSGFSLGDCEKNGMSVTVTTRNDAALARTLATEIARKTWDDRKRYIPRLTTLEDATRMAKACGEDPTKPALLFADVADNPGGGGRGNTVWILESFYKAGVQGALLGIVNDPALAAEARRLGIGAKFHARFNRDETHHLSGKFEADAEVVGLHEGSIIGKRGISAGHTISLGQMALLNVGGIRVVVVSIRQQCKDIAMFECFGIDIAKARSVIVKSRGHFRAAFDIFFPDDRIIEVDVPGLTTPILTRVPYKKVPRPIYPLDPEMQWTPAP</sequence>
<feature type="domain" description="Microcystin LR degradation protein MlrC C-terminal" evidence="2">
    <location>
        <begin position="308"/>
        <end position="486"/>
    </location>
</feature>
<evidence type="ECO:0000313" key="4">
    <source>
        <dbReference type="EMBL" id="QJR10028.1"/>
    </source>
</evidence>
<name>A0A6M4GT51_9PROT</name>
<dbReference type="AlphaFoldDB" id="A0A6M4GT51"/>
<accession>A0A6M4GT51</accession>
<comment type="cofactor">
    <cofactor evidence="1">
        <name>Zn(2+)</name>
        <dbReference type="ChEBI" id="CHEBI:29105"/>
    </cofactor>
    <text evidence="1">Binds 1 zinc ion per subunit.</text>
</comment>
<organism evidence="4 5">
    <name type="scientific">Usitatibacter rugosus</name>
    <dbReference type="NCBI Taxonomy" id="2732067"/>
    <lineage>
        <taxon>Bacteria</taxon>
        <taxon>Pseudomonadati</taxon>
        <taxon>Pseudomonadota</taxon>
        <taxon>Betaproteobacteria</taxon>
        <taxon>Nitrosomonadales</taxon>
        <taxon>Usitatibacteraceae</taxon>
        <taxon>Usitatibacter</taxon>
    </lineage>
</organism>
<keyword evidence="1" id="KW-0378">Hydrolase</keyword>
<gene>
    <name evidence="4" type="ORF">DSM104443_01079</name>
</gene>
<dbReference type="InterPro" id="IPR009197">
    <property type="entry name" value="MlrC"/>
</dbReference>
<dbReference type="Pfam" id="PF07171">
    <property type="entry name" value="MlrC_C"/>
    <property type="match status" value="1"/>
</dbReference>
<dbReference type="EMBL" id="CP053069">
    <property type="protein sequence ID" value="QJR10028.1"/>
    <property type="molecule type" value="Genomic_DNA"/>
</dbReference>
<comment type="function">
    <text evidence="1">Involved in peptidolytic degradation of cyclic heptapeptide hepatotoxin microcystin (MC).</text>
</comment>
<dbReference type="RefSeq" id="WP_171090226.1">
    <property type="nucleotide sequence ID" value="NZ_CP053069.1"/>
</dbReference>
<evidence type="ECO:0000259" key="3">
    <source>
        <dbReference type="Pfam" id="PF07364"/>
    </source>
</evidence>
<proteinExistence type="inferred from homology"/>
<keyword evidence="1" id="KW-0482">Metalloprotease</keyword>
<evidence type="ECO:0000313" key="5">
    <source>
        <dbReference type="Proteomes" id="UP000501534"/>
    </source>
</evidence>
<dbReference type="KEGG" id="uru:DSM104443_01079"/>
<keyword evidence="1" id="KW-0479">Metal-binding</keyword>